<dbReference type="Proteomes" id="UP000199155">
    <property type="component" value="Unassembled WGS sequence"/>
</dbReference>
<proteinExistence type="predicted"/>
<name>A0A1G9FCD1_9ACTN</name>
<dbReference type="AlphaFoldDB" id="A0A1G9FCD1"/>
<reference evidence="1 2" key="1">
    <citation type="submission" date="2016-10" db="EMBL/GenBank/DDBJ databases">
        <authorList>
            <person name="de Groot N.N."/>
        </authorList>
    </citation>
    <scope>NUCLEOTIDE SEQUENCE [LARGE SCALE GENOMIC DNA]</scope>
    <source>
        <strain evidence="1 2">CGMCC 4.5727</strain>
    </source>
</reference>
<dbReference type="RefSeq" id="WP_093614555.1">
    <property type="nucleotide sequence ID" value="NZ_FNFF01000013.1"/>
</dbReference>
<keyword evidence="2" id="KW-1185">Reference proteome</keyword>
<gene>
    <name evidence="1" type="ORF">SAMN05421806_11336</name>
</gene>
<evidence type="ECO:0000313" key="1">
    <source>
        <dbReference type="EMBL" id="SDK85996.1"/>
    </source>
</evidence>
<dbReference type="STRING" id="417292.SAMN05421806_11336"/>
<accession>A0A1G9FCD1</accession>
<evidence type="ECO:0000313" key="2">
    <source>
        <dbReference type="Proteomes" id="UP000199155"/>
    </source>
</evidence>
<dbReference type="EMBL" id="FNFF01000013">
    <property type="protein sequence ID" value="SDK85996.1"/>
    <property type="molecule type" value="Genomic_DNA"/>
</dbReference>
<evidence type="ECO:0008006" key="3">
    <source>
        <dbReference type="Google" id="ProtNLM"/>
    </source>
</evidence>
<protein>
    <recommendedName>
        <fullName evidence="3">Nucleopolyhedrovirus P10 family protein</fullName>
    </recommendedName>
</protein>
<organism evidence="1 2">
    <name type="scientific">Streptomyces indicus</name>
    <dbReference type="NCBI Taxonomy" id="417292"/>
    <lineage>
        <taxon>Bacteria</taxon>
        <taxon>Bacillati</taxon>
        <taxon>Actinomycetota</taxon>
        <taxon>Actinomycetes</taxon>
        <taxon>Kitasatosporales</taxon>
        <taxon>Streptomycetaceae</taxon>
        <taxon>Streptomyces</taxon>
    </lineage>
</organism>
<dbReference type="OrthoDB" id="4338350at2"/>
<sequence>MDGLAGAVRQQLRLGRLLALGGPADGAWIAESAARAVLGRAATAVPGIRVDALRIALAAPAAAAEPVVPGPPSALPPGPLRVTARCAATADEPLPAVAQRLRSVLALAAHGLGLVVEAVDVRITEIVEALEVVEASDLATAGRDKAVRPRQASVEAVDAVAAEKAADATEAVDDPAARAALGVPGVTRLTGAAGGGVQVWERPSPGALAARHLRIDVATAAHVNALEVALAVRRAASGAHPDRPTVAVLVTDVDGLG</sequence>